<dbReference type="EMBL" id="VDGE01000001">
    <property type="protein sequence ID" value="TNC78569.1"/>
    <property type="molecule type" value="Genomic_DNA"/>
</dbReference>
<dbReference type="Proteomes" id="UP000305681">
    <property type="component" value="Unassembled WGS sequence"/>
</dbReference>
<accession>A0A5C4P1T6</accession>
<evidence type="ECO:0000259" key="1">
    <source>
        <dbReference type="Pfam" id="PF09836"/>
    </source>
</evidence>
<feature type="domain" description="Putative DNA-binding" evidence="1">
    <location>
        <begin position="27"/>
        <end position="119"/>
    </location>
</feature>
<evidence type="ECO:0000313" key="2">
    <source>
        <dbReference type="EMBL" id="TNC78569.1"/>
    </source>
</evidence>
<evidence type="ECO:0000313" key="3">
    <source>
        <dbReference type="Proteomes" id="UP000305681"/>
    </source>
</evidence>
<protein>
    <submittedName>
        <fullName evidence="2">DUF2063 domain-containing protein</fullName>
    </submittedName>
</protein>
<gene>
    <name evidence="2" type="ORF">FHI69_04600</name>
</gene>
<proteinExistence type="predicted"/>
<reference evidence="2 3" key="1">
    <citation type="submission" date="2019-06" db="EMBL/GenBank/DDBJ databases">
        <title>Genome sequence of Janthinobacterium lividum UCD_MED1.</title>
        <authorList>
            <person name="De Leon M.E."/>
            <person name="Jospin G."/>
        </authorList>
    </citation>
    <scope>NUCLEOTIDE SEQUENCE [LARGE SCALE GENOMIC DNA]</scope>
    <source>
        <strain evidence="2 3">UCD_MED1</strain>
    </source>
</reference>
<organism evidence="2 3">
    <name type="scientific">Janthinobacterium lividum</name>
    <dbReference type="NCBI Taxonomy" id="29581"/>
    <lineage>
        <taxon>Bacteria</taxon>
        <taxon>Pseudomonadati</taxon>
        <taxon>Pseudomonadota</taxon>
        <taxon>Betaproteobacteria</taxon>
        <taxon>Burkholderiales</taxon>
        <taxon>Oxalobacteraceae</taxon>
        <taxon>Janthinobacterium</taxon>
    </lineage>
</organism>
<dbReference type="AlphaFoldDB" id="A0A5C4P1T6"/>
<name>A0A5C4P1T6_9BURK</name>
<dbReference type="Pfam" id="PF09836">
    <property type="entry name" value="DUF2063"/>
    <property type="match status" value="1"/>
</dbReference>
<dbReference type="InterPro" id="IPR018640">
    <property type="entry name" value="DUF2063"/>
</dbReference>
<sequence>MRGRWPARHLRRRHWRPAMTLEELARLQAAFGAQIGARTPDAAALEPWLGVDARGAGALARYGQALRQHHARSLELVYPVLRALGGASWFLAMAHAYGDAHPSRSADLAYFGASLPVFLATWPPAAAHGYFADVARLEWLLHQAHGAPDAAALTLRDVQAAGAGQVDAWQLALHPAAVLYRSPWRAAAIWLAHDAAARHAMPADPVGETLALVYRNGWTPCVREIDAVEAGALDVLAGGATLGAALAAAQQAHLLDKAAAPFAPAPLLLRWLADGVLVQVPESGRAC</sequence>
<comment type="caution">
    <text evidence="2">The sequence shown here is derived from an EMBL/GenBank/DDBJ whole genome shotgun (WGS) entry which is preliminary data.</text>
</comment>